<sequence length="107" mass="11614">MAIFTEISDEDRNSVAAAYGMTSLSSMTGIADGDRSGVANFRLRHDDVLFSEIAGVLVSWADLPKGELHEQCYAGEKDKTRLLQAKVRAFESTTFAAAARQAECRPA</sequence>
<dbReference type="Proteomes" id="UP000585507">
    <property type="component" value="Unassembled WGS sequence"/>
</dbReference>
<reference evidence="1 2" key="1">
    <citation type="submission" date="2020-08" db="EMBL/GenBank/DDBJ databases">
        <title>Genomic Encyclopedia of Type Strains, Phase IV (KMG-V): Genome sequencing to study the core and pangenomes of soil and plant-associated prokaryotes.</title>
        <authorList>
            <person name="Whitman W."/>
        </authorList>
    </citation>
    <scope>NUCLEOTIDE SEQUENCE [LARGE SCALE GENOMIC DNA]</scope>
    <source>
        <strain evidence="1 2">SEMIA 4084</strain>
    </source>
</reference>
<comment type="caution">
    <text evidence="1">The sequence shown here is derived from an EMBL/GenBank/DDBJ whole genome shotgun (WGS) entry which is preliminary data.</text>
</comment>
<evidence type="ECO:0000313" key="1">
    <source>
        <dbReference type="EMBL" id="MBB5536032.1"/>
    </source>
</evidence>
<gene>
    <name evidence="1" type="ORF">GGD55_002736</name>
</gene>
<accession>A0A7W8UAW3</accession>
<name>A0A7W8UAW3_9HYPH</name>
<dbReference type="AlphaFoldDB" id="A0A7W8UAW3"/>
<protein>
    <submittedName>
        <fullName evidence="1">Uncharacterized protein</fullName>
    </submittedName>
</protein>
<dbReference type="RefSeq" id="WP_018327665.1">
    <property type="nucleotide sequence ID" value="NZ_JACHBK010000005.1"/>
</dbReference>
<dbReference type="EMBL" id="JACHBK010000005">
    <property type="protein sequence ID" value="MBB5536032.1"/>
    <property type="molecule type" value="Genomic_DNA"/>
</dbReference>
<proteinExistence type="predicted"/>
<evidence type="ECO:0000313" key="2">
    <source>
        <dbReference type="Proteomes" id="UP000585507"/>
    </source>
</evidence>
<organism evidence="1 2">
    <name type="scientific">Rhizobium giardinii</name>
    <dbReference type="NCBI Taxonomy" id="56731"/>
    <lineage>
        <taxon>Bacteria</taxon>
        <taxon>Pseudomonadati</taxon>
        <taxon>Pseudomonadota</taxon>
        <taxon>Alphaproteobacteria</taxon>
        <taxon>Hyphomicrobiales</taxon>
        <taxon>Rhizobiaceae</taxon>
        <taxon>Rhizobium/Agrobacterium group</taxon>
        <taxon>Rhizobium</taxon>
    </lineage>
</organism>
<keyword evidence="2" id="KW-1185">Reference proteome</keyword>